<evidence type="ECO:0000256" key="1">
    <source>
        <dbReference type="ARBA" id="ARBA00001526"/>
    </source>
</evidence>
<dbReference type="EC" id="3.5.2.6" evidence="3 7"/>
<dbReference type="FunFam" id="3.40.710.10:FF:000012">
    <property type="entry name" value="Beta-lactamase"/>
    <property type="match status" value="1"/>
</dbReference>
<dbReference type="Proteomes" id="UP000001955">
    <property type="component" value="Chromosome"/>
</dbReference>
<keyword evidence="5 7" id="KW-0378">Hydrolase</keyword>
<dbReference type="InterPro" id="IPR001586">
    <property type="entry name" value="Beta-lactam_class-C_AS"/>
</dbReference>
<dbReference type="InterPro" id="IPR058136">
    <property type="entry name" value="AmpC"/>
</dbReference>
<comment type="similarity">
    <text evidence="2 7">Belongs to the class-C beta-lactamase family.</text>
</comment>
<dbReference type="HOGENOM" id="CLU_020027_10_0_6"/>
<feature type="chain" id="PRO_5003655999" description="Beta-lactamase" evidence="8">
    <location>
        <begin position="23"/>
        <end position="393"/>
    </location>
</feature>
<dbReference type="PANTHER" id="PTHR46825">
    <property type="entry name" value="D-ALANYL-D-ALANINE-CARBOXYPEPTIDASE/ENDOPEPTIDASE AMPH"/>
    <property type="match status" value="1"/>
</dbReference>
<dbReference type="AlphaFoldDB" id="I2B7C2"/>
<evidence type="ECO:0000256" key="2">
    <source>
        <dbReference type="ARBA" id="ARBA00007840"/>
    </source>
</evidence>
<accession>K6WE04</accession>
<dbReference type="OrthoDB" id="5377431at2"/>
<keyword evidence="6 7" id="KW-0046">Antibiotic resistance</keyword>
<protein>
    <recommendedName>
        <fullName evidence="3 7">Beta-lactamase</fullName>
        <ecNumber evidence="3 7">3.5.2.6</ecNumber>
    </recommendedName>
</protein>
<comment type="catalytic activity">
    <reaction evidence="1 7">
        <text>a beta-lactam + H2O = a substituted beta-amino acid</text>
        <dbReference type="Rhea" id="RHEA:20401"/>
        <dbReference type="ChEBI" id="CHEBI:15377"/>
        <dbReference type="ChEBI" id="CHEBI:35627"/>
        <dbReference type="ChEBI" id="CHEBI:140347"/>
        <dbReference type="EC" id="3.5.2.6"/>
    </reaction>
</comment>
<dbReference type="KEGG" id="ebt:EBL_c13230"/>
<reference evidence="10 11" key="1">
    <citation type="journal article" date="2012" name="J. Bacteriol.">
        <title>Complete genome sequence of the B12-producing Shimwellia blattae strain DSM 4481, isolated from a cockroach.</title>
        <authorList>
            <person name="Brzuszkiewicz E."/>
            <person name="Waschkowitz T."/>
            <person name="Wiezer A."/>
            <person name="Daniel R."/>
        </authorList>
    </citation>
    <scope>NUCLEOTIDE SEQUENCE [LARGE SCALE GENOMIC DNA]</scope>
    <source>
        <strain evidence="11">ATCC 29907 / DSM 4481 / JCM 1650 / NBRC 105725 / CDC 9005-74</strain>
    </source>
</reference>
<dbReference type="Gene3D" id="3.40.710.10">
    <property type="entry name" value="DD-peptidase/beta-lactamase superfamily"/>
    <property type="match status" value="1"/>
</dbReference>
<dbReference type="NCBIfam" id="NF033085">
    <property type="entry name" value="bla_class_C"/>
    <property type="match status" value="1"/>
</dbReference>
<feature type="domain" description="Beta-lactamase-related" evidence="9">
    <location>
        <begin position="36"/>
        <end position="381"/>
    </location>
</feature>
<evidence type="ECO:0000313" key="11">
    <source>
        <dbReference type="Proteomes" id="UP000001955"/>
    </source>
</evidence>
<keyword evidence="4 8" id="KW-0732">Signal</keyword>
<evidence type="ECO:0000313" key="10">
    <source>
        <dbReference type="EMBL" id="AFJ46426.1"/>
    </source>
</evidence>
<dbReference type="PATRIC" id="fig|630626.3.peg.1276"/>
<dbReference type="InterPro" id="IPR012338">
    <property type="entry name" value="Beta-lactam/transpept-like"/>
</dbReference>
<evidence type="ECO:0000256" key="4">
    <source>
        <dbReference type="ARBA" id="ARBA00022729"/>
    </source>
</evidence>
<dbReference type="GO" id="GO:0017001">
    <property type="term" value="P:antibiotic catabolic process"/>
    <property type="evidence" value="ECO:0007669"/>
    <property type="project" value="InterPro"/>
</dbReference>
<dbReference type="STRING" id="630626.EBL_c13230"/>
<dbReference type="GO" id="GO:0030288">
    <property type="term" value="C:outer membrane-bounded periplasmic space"/>
    <property type="evidence" value="ECO:0007669"/>
    <property type="project" value="InterPro"/>
</dbReference>
<dbReference type="InterPro" id="IPR001466">
    <property type="entry name" value="Beta-lactam-related"/>
</dbReference>
<sequence length="393" mass="42556">MKTITSCFSLLLALGLAPAACAAAPALSAPQLTRLVNDTIEPLRQSQAIPGMAVAVIYQGKTQLFTWGYATLATRQPVTPDTLFELGSVSKTFTGVLGGQSVARGDISLDDCAGKYWTALNGPRWRGITLLHLATYTAGGLPLQVPDAVTTRAQLAAFYRQWQPQWAPGTTRLYANSSIGLFGMLLARPSGMSFAALLDQRVLRPLGLKHSRVSVPAQEAARYAWGYKDGRPLRVSPGMLDAESYGVKSSVADMARWVEANMAPEQVQDATLQQGIRLAQSRYWRAGEMYQGLGWEMLNWPVAEDVLVKGSENRVALAPQPVQQITPPQPPVSASWVHKTGSTNGFGTYVAFIPREQVGVVILANKNYPNPLRIQAAWQIIRGVLDGAPSPSR</sequence>
<accession>I2B7C2</accession>
<dbReference type="Pfam" id="PF00144">
    <property type="entry name" value="Beta-lactamase"/>
    <property type="match status" value="1"/>
</dbReference>
<dbReference type="RefSeq" id="WP_002439835.1">
    <property type="nucleotide sequence ID" value="NC_017910.1"/>
</dbReference>
<dbReference type="PROSITE" id="PS00336">
    <property type="entry name" value="BETA_LACTAMASE_C"/>
    <property type="match status" value="1"/>
</dbReference>
<evidence type="ECO:0000259" key="9">
    <source>
        <dbReference type="Pfam" id="PF00144"/>
    </source>
</evidence>
<dbReference type="EMBL" id="CP001560">
    <property type="protein sequence ID" value="AFJ46426.1"/>
    <property type="molecule type" value="Genomic_DNA"/>
</dbReference>
<evidence type="ECO:0000256" key="7">
    <source>
        <dbReference type="RuleBase" id="RU361140"/>
    </source>
</evidence>
<organism evidence="10 11">
    <name type="scientific">Shimwellia blattae (strain ATCC 29907 / DSM 4481 / JCM 1650 / NBRC 105725 / CDC 9005-74)</name>
    <name type="common">Escherichia blattae</name>
    <dbReference type="NCBI Taxonomy" id="630626"/>
    <lineage>
        <taxon>Bacteria</taxon>
        <taxon>Pseudomonadati</taxon>
        <taxon>Pseudomonadota</taxon>
        <taxon>Gammaproteobacteria</taxon>
        <taxon>Enterobacterales</taxon>
        <taxon>Enterobacteriaceae</taxon>
        <taxon>Shimwellia</taxon>
    </lineage>
</organism>
<dbReference type="eggNOG" id="COG1680">
    <property type="taxonomic scope" value="Bacteria"/>
</dbReference>
<feature type="signal peptide" evidence="8">
    <location>
        <begin position="1"/>
        <end position="22"/>
    </location>
</feature>
<name>I2B7C2_SHIBC</name>
<dbReference type="SUPFAM" id="SSF56601">
    <property type="entry name" value="beta-lactamase/transpeptidase-like"/>
    <property type="match status" value="1"/>
</dbReference>
<dbReference type="PANTHER" id="PTHR46825:SF8">
    <property type="entry name" value="BETA-LACTAMASE-RELATED"/>
    <property type="match status" value="1"/>
</dbReference>
<evidence type="ECO:0000256" key="6">
    <source>
        <dbReference type="ARBA" id="ARBA00023251"/>
    </source>
</evidence>
<evidence type="ECO:0000256" key="8">
    <source>
        <dbReference type="SAM" id="SignalP"/>
    </source>
</evidence>
<gene>
    <name evidence="10" type="ordered locus">EBL_c13230</name>
</gene>
<proteinExistence type="inferred from homology"/>
<dbReference type="GO" id="GO:0008800">
    <property type="term" value="F:beta-lactamase activity"/>
    <property type="evidence" value="ECO:0007669"/>
    <property type="project" value="UniProtKB-UniRule"/>
</dbReference>
<evidence type="ECO:0000256" key="3">
    <source>
        <dbReference type="ARBA" id="ARBA00012865"/>
    </source>
</evidence>
<evidence type="ECO:0000256" key="5">
    <source>
        <dbReference type="ARBA" id="ARBA00022801"/>
    </source>
</evidence>
<dbReference type="GO" id="GO:0046677">
    <property type="term" value="P:response to antibiotic"/>
    <property type="evidence" value="ECO:0007669"/>
    <property type="project" value="UniProtKB-UniRule"/>
</dbReference>
<keyword evidence="11" id="KW-1185">Reference proteome</keyword>
<dbReference type="InterPro" id="IPR050491">
    <property type="entry name" value="AmpC-like"/>
</dbReference>